<protein>
    <submittedName>
        <fullName evidence="3">Uncharacterized protein</fullName>
    </submittedName>
</protein>
<feature type="region of interest" description="Disordered" evidence="1">
    <location>
        <begin position="86"/>
        <end position="118"/>
    </location>
</feature>
<feature type="signal peptide" evidence="2">
    <location>
        <begin position="1"/>
        <end position="22"/>
    </location>
</feature>
<feature type="chain" id="PRO_5011510320" evidence="2">
    <location>
        <begin position="23"/>
        <end position="139"/>
    </location>
</feature>
<name>A0A1I4RJU9_9HYPH</name>
<dbReference type="STRING" id="582667.SAMN05192568_10367"/>
<proteinExistence type="predicted"/>
<evidence type="ECO:0000313" key="3">
    <source>
        <dbReference type="EMBL" id="SFM52190.1"/>
    </source>
</evidence>
<reference evidence="4" key="1">
    <citation type="submission" date="2016-10" db="EMBL/GenBank/DDBJ databases">
        <authorList>
            <person name="Varghese N."/>
            <person name="Submissions S."/>
        </authorList>
    </citation>
    <scope>NUCLEOTIDE SEQUENCE [LARGE SCALE GENOMIC DNA]</scope>
    <source>
        <strain evidence="4">BL36</strain>
    </source>
</reference>
<keyword evidence="2" id="KW-0732">Signal</keyword>
<evidence type="ECO:0000256" key="2">
    <source>
        <dbReference type="SAM" id="SignalP"/>
    </source>
</evidence>
<organism evidence="3 4">
    <name type="scientific">Methylobacterium pseudosasicola</name>
    <dbReference type="NCBI Taxonomy" id="582667"/>
    <lineage>
        <taxon>Bacteria</taxon>
        <taxon>Pseudomonadati</taxon>
        <taxon>Pseudomonadota</taxon>
        <taxon>Alphaproteobacteria</taxon>
        <taxon>Hyphomicrobiales</taxon>
        <taxon>Methylobacteriaceae</taxon>
        <taxon>Methylobacterium</taxon>
    </lineage>
</organism>
<accession>A0A1I4RJU9</accession>
<feature type="compositionally biased region" description="Low complexity" evidence="1">
    <location>
        <begin position="91"/>
        <end position="101"/>
    </location>
</feature>
<dbReference type="Proteomes" id="UP000199048">
    <property type="component" value="Unassembled WGS sequence"/>
</dbReference>
<evidence type="ECO:0000256" key="1">
    <source>
        <dbReference type="SAM" id="MobiDB-lite"/>
    </source>
</evidence>
<keyword evidence="4" id="KW-1185">Reference proteome</keyword>
<evidence type="ECO:0000313" key="4">
    <source>
        <dbReference type="Proteomes" id="UP000199048"/>
    </source>
</evidence>
<dbReference type="AlphaFoldDB" id="A0A1I4RJU9"/>
<gene>
    <name evidence="3" type="ORF">SAMN05192568_10367</name>
</gene>
<sequence length="139" mass="14836">MFRISLPRATALLTVLALTAFLGNENGWCASAIERGDITEANRAAQARMDAFQARQQVSAERIIRSICIGCLPVVHVSIPPTVDRSGAGVGAEAATATSDAAKPRKHPRQMAAGSQHRRIGLRSLQRILLAGLIVPDED</sequence>
<dbReference type="EMBL" id="FOTK01000036">
    <property type="protein sequence ID" value="SFM52190.1"/>
    <property type="molecule type" value="Genomic_DNA"/>
</dbReference>